<feature type="transmembrane region" description="Helical" evidence="6">
    <location>
        <begin position="108"/>
        <end position="130"/>
    </location>
</feature>
<evidence type="ECO:0000313" key="8">
    <source>
        <dbReference type="EMBL" id="SLM39422.1"/>
    </source>
</evidence>
<dbReference type="Proteomes" id="UP000192927">
    <property type="component" value="Unassembled WGS sequence"/>
</dbReference>
<feature type="compositionally biased region" description="Basic and acidic residues" evidence="5">
    <location>
        <begin position="30"/>
        <end position="41"/>
    </location>
</feature>
<feature type="transmembrane region" description="Helical" evidence="6">
    <location>
        <begin position="225"/>
        <end position="244"/>
    </location>
</feature>
<dbReference type="PANTHER" id="PTHR23501">
    <property type="entry name" value="MAJOR FACILITATOR SUPERFAMILY"/>
    <property type="match status" value="1"/>
</dbReference>
<dbReference type="PANTHER" id="PTHR23501:SF199">
    <property type="entry name" value="MFS EFFLUX TRANSPORTER INPD-RELATED"/>
    <property type="match status" value="1"/>
</dbReference>
<dbReference type="InterPro" id="IPR020846">
    <property type="entry name" value="MFS_dom"/>
</dbReference>
<feature type="transmembrane region" description="Helical" evidence="6">
    <location>
        <begin position="163"/>
        <end position="188"/>
    </location>
</feature>
<dbReference type="PROSITE" id="PS50850">
    <property type="entry name" value="MFS"/>
    <property type="match status" value="1"/>
</dbReference>
<dbReference type="GO" id="GO:0022857">
    <property type="term" value="F:transmembrane transporter activity"/>
    <property type="evidence" value="ECO:0007669"/>
    <property type="project" value="InterPro"/>
</dbReference>
<feature type="transmembrane region" description="Helical" evidence="6">
    <location>
        <begin position="137"/>
        <end position="157"/>
    </location>
</feature>
<dbReference type="AlphaFoldDB" id="A0A1W5D919"/>
<feature type="domain" description="Major facilitator superfamily (MFS) profile" evidence="7">
    <location>
        <begin position="73"/>
        <end position="379"/>
    </location>
</feature>
<protein>
    <submittedName>
        <fullName evidence="8">Major facilitator superfamily domain, general substrate transporter</fullName>
    </submittedName>
</protein>
<feature type="transmembrane region" description="Helical" evidence="6">
    <location>
        <begin position="195"/>
        <end position="213"/>
    </location>
</feature>
<evidence type="ECO:0000313" key="9">
    <source>
        <dbReference type="Proteomes" id="UP000192927"/>
    </source>
</evidence>
<feature type="region of interest" description="Disordered" evidence="5">
    <location>
        <begin position="1"/>
        <end position="41"/>
    </location>
</feature>
<dbReference type="SUPFAM" id="SSF103473">
    <property type="entry name" value="MFS general substrate transporter"/>
    <property type="match status" value="2"/>
</dbReference>
<dbReference type="InterPro" id="IPR011701">
    <property type="entry name" value="MFS"/>
</dbReference>
<dbReference type="Gene3D" id="1.20.1250.20">
    <property type="entry name" value="MFS general substrate transporter like domains"/>
    <property type="match status" value="1"/>
</dbReference>
<organism evidence="8 9">
    <name type="scientific">Lasallia pustulata</name>
    <dbReference type="NCBI Taxonomy" id="136370"/>
    <lineage>
        <taxon>Eukaryota</taxon>
        <taxon>Fungi</taxon>
        <taxon>Dikarya</taxon>
        <taxon>Ascomycota</taxon>
        <taxon>Pezizomycotina</taxon>
        <taxon>Lecanoromycetes</taxon>
        <taxon>OSLEUM clade</taxon>
        <taxon>Umbilicariomycetidae</taxon>
        <taxon>Umbilicariales</taxon>
        <taxon>Umbilicariaceae</taxon>
        <taxon>Lasallia</taxon>
    </lineage>
</organism>
<keyword evidence="2 6" id="KW-0812">Transmembrane</keyword>
<evidence type="ECO:0000259" key="7">
    <source>
        <dbReference type="PROSITE" id="PS50850"/>
    </source>
</evidence>
<evidence type="ECO:0000256" key="1">
    <source>
        <dbReference type="ARBA" id="ARBA00004141"/>
    </source>
</evidence>
<proteinExistence type="predicted"/>
<comment type="subcellular location">
    <subcellularLocation>
        <location evidence="1">Membrane</location>
        <topology evidence="1">Multi-pass membrane protein</topology>
    </subcellularLocation>
</comment>
<keyword evidence="3 6" id="KW-1133">Transmembrane helix</keyword>
<dbReference type="InterPro" id="IPR036259">
    <property type="entry name" value="MFS_trans_sf"/>
</dbReference>
<evidence type="ECO:0000256" key="2">
    <source>
        <dbReference type="ARBA" id="ARBA00022692"/>
    </source>
</evidence>
<evidence type="ECO:0000256" key="5">
    <source>
        <dbReference type="SAM" id="MobiDB-lite"/>
    </source>
</evidence>
<evidence type="ECO:0000256" key="6">
    <source>
        <dbReference type="SAM" id="Phobius"/>
    </source>
</evidence>
<dbReference type="Pfam" id="PF07690">
    <property type="entry name" value="MFS_1"/>
    <property type="match status" value="1"/>
</dbReference>
<name>A0A1W5D919_9LECA</name>
<feature type="transmembrane region" description="Helical" evidence="6">
    <location>
        <begin position="334"/>
        <end position="355"/>
    </location>
</feature>
<keyword evidence="9" id="KW-1185">Reference proteome</keyword>
<dbReference type="GO" id="GO:0005886">
    <property type="term" value="C:plasma membrane"/>
    <property type="evidence" value="ECO:0007669"/>
    <property type="project" value="TreeGrafter"/>
</dbReference>
<sequence>MEMLPLGNKSNRRESSASRDGSLSLYDAEPEPRLSENGHHTERLEASNDTVALVNRSADAAGQYLHGWKLAIIIVSLCAGTFLVALDVAIIGVAIPRITTDFHSLDDISWYASAYLLGVTALQPTFGALYKLFNVKIVYLASIALFELGSIICAVASNSPTLIVGRAVAGVGAAGLFQGALGIVAYTVVMEKRPLHLGFLVGTAISIIGYGFLTTIGVDTPTVLWAAYLAICGLGMGSGMNVPYTALQAVLREEDIPTGNAISVFSWQLGGALAASISQSIFINNLFNGVSERLPSLDPSAVISAGAANLQQLSTSIEMLQVLRELYASAVHDVFVYALVAACMALTFTFGMEWLNLKVVAKRKEVSNSPEKDTDAEQV</sequence>
<evidence type="ECO:0000256" key="3">
    <source>
        <dbReference type="ARBA" id="ARBA00022989"/>
    </source>
</evidence>
<feature type="transmembrane region" description="Helical" evidence="6">
    <location>
        <begin position="265"/>
        <end position="287"/>
    </location>
</feature>
<dbReference type="EMBL" id="FWEW01003502">
    <property type="protein sequence ID" value="SLM39422.1"/>
    <property type="molecule type" value="Genomic_DNA"/>
</dbReference>
<accession>A0A1W5D919</accession>
<evidence type="ECO:0000256" key="4">
    <source>
        <dbReference type="ARBA" id="ARBA00023136"/>
    </source>
</evidence>
<feature type="transmembrane region" description="Helical" evidence="6">
    <location>
        <begin position="70"/>
        <end position="96"/>
    </location>
</feature>
<keyword evidence="4 6" id="KW-0472">Membrane</keyword>
<reference evidence="9" key="1">
    <citation type="submission" date="2017-03" db="EMBL/GenBank/DDBJ databases">
        <authorList>
            <person name="Sharma R."/>
            <person name="Thines M."/>
        </authorList>
    </citation>
    <scope>NUCLEOTIDE SEQUENCE [LARGE SCALE GENOMIC DNA]</scope>
</reference>